<proteinExistence type="inferred from homology"/>
<dbReference type="SUPFAM" id="SSF52833">
    <property type="entry name" value="Thioredoxin-like"/>
    <property type="match status" value="1"/>
</dbReference>
<dbReference type="InterPro" id="IPR038219">
    <property type="entry name" value="Sep15/SelM_sf"/>
</dbReference>
<evidence type="ECO:0000256" key="2">
    <source>
        <dbReference type="SAM" id="MobiDB-lite"/>
    </source>
</evidence>
<sequence>MQGAHACRLAQLRPSCAHAPAPPRPAPRAGPRLSCAGGCGTGWDWVGWGGIPGSAASLAPASHNLEMKHLPGAEPELVLLSDRYQELQRIPLSDMTREDINRLLQELGFYRKETPEAPVPEEFRLAPAARADGQHPDL</sequence>
<feature type="region of interest" description="Disordered" evidence="2">
    <location>
        <begin position="115"/>
        <end position="138"/>
    </location>
</feature>
<dbReference type="Gene3D" id="3.40.30.50">
    <property type="entry name" value="Sep15/SelM thioredoxin-like domain, active-site redox motif"/>
    <property type="match status" value="1"/>
</dbReference>
<protein>
    <submittedName>
        <fullName evidence="4">Selenoprotein M</fullName>
    </submittedName>
</protein>
<evidence type="ECO:0000256" key="1">
    <source>
        <dbReference type="ARBA" id="ARBA00005742"/>
    </source>
</evidence>
<evidence type="ECO:0000313" key="4">
    <source>
        <dbReference type="Ensembl" id="ENSNPEP00000019719.1"/>
    </source>
</evidence>
<reference evidence="4" key="1">
    <citation type="submission" date="2025-08" db="UniProtKB">
        <authorList>
            <consortium name="Ensembl"/>
        </authorList>
    </citation>
    <scope>IDENTIFICATION</scope>
</reference>
<organism evidence="4 5">
    <name type="scientific">Nothoprocta perdicaria</name>
    <name type="common">Chilean tinamou</name>
    <name type="synonym">Crypturus perdicarius</name>
    <dbReference type="NCBI Taxonomy" id="30464"/>
    <lineage>
        <taxon>Eukaryota</taxon>
        <taxon>Metazoa</taxon>
        <taxon>Chordata</taxon>
        <taxon>Craniata</taxon>
        <taxon>Vertebrata</taxon>
        <taxon>Euteleostomi</taxon>
        <taxon>Archelosauria</taxon>
        <taxon>Archosauria</taxon>
        <taxon>Dinosauria</taxon>
        <taxon>Saurischia</taxon>
        <taxon>Theropoda</taxon>
        <taxon>Coelurosauria</taxon>
        <taxon>Aves</taxon>
        <taxon>Palaeognathae</taxon>
        <taxon>Tinamiformes</taxon>
        <taxon>Tinamidae</taxon>
        <taxon>Nothoprocta</taxon>
    </lineage>
</organism>
<evidence type="ECO:0000313" key="5">
    <source>
        <dbReference type="Proteomes" id="UP000694420"/>
    </source>
</evidence>
<name>A0A8C7EH24_NOTPE</name>
<dbReference type="Ensembl" id="ENSNPET00000020223.1">
    <property type="protein sequence ID" value="ENSNPEP00000019719.1"/>
    <property type="gene ID" value="ENSNPEG00000014680.1"/>
</dbReference>
<keyword evidence="5" id="KW-1185">Reference proteome</keyword>
<reference evidence="4" key="2">
    <citation type="submission" date="2025-09" db="UniProtKB">
        <authorList>
            <consortium name="Ensembl"/>
        </authorList>
    </citation>
    <scope>IDENTIFICATION</scope>
</reference>
<dbReference type="Proteomes" id="UP000694420">
    <property type="component" value="Unplaced"/>
</dbReference>
<feature type="domain" description="Selenoprotein F/M" evidence="3">
    <location>
        <begin position="61"/>
        <end position="109"/>
    </location>
</feature>
<dbReference type="AlphaFoldDB" id="A0A8C7EH24"/>
<comment type="similarity">
    <text evidence="1">Belongs to the selenoprotein M/F family.</text>
</comment>
<evidence type="ECO:0000259" key="3">
    <source>
        <dbReference type="Pfam" id="PF08806"/>
    </source>
</evidence>
<dbReference type="InterPro" id="IPR036249">
    <property type="entry name" value="Thioredoxin-like_sf"/>
</dbReference>
<accession>A0A8C7EH24</accession>
<dbReference type="InterPro" id="IPR014912">
    <property type="entry name" value="Sep15_SelM_dom"/>
</dbReference>
<dbReference type="Pfam" id="PF08806">
    <property type="entry name" value="Sep15_SelM"/>
    <property type="match status" value="1"/>
</dbReference>